<gene>
    <name evidence="9" type="ORF">ACFP3J_25045</name>
</gene>
<dbReference type="SUPFAM" id="SSF48452">
    <property type="entry name" value="TPR-like"/>
    <property type="match status" value="1"/>
</dbReference>
<accession>A0ABW0WP67</accession>
<dbReference type="Pfam" id="PF13191">
    <property type="entry name" value="AAA_16"/>
    <property type="match status" value="1"/>
</dbReference>
<dbReference type="SUPFAM" id="SSF55073">
    <property type="entry name" value="Nucleotide cyclase"/>
    <property type="match status" value="1"/>
</dbReference>
<sequence>MEFRVLGPMEVVHDGEQVRLGGSQRRAMLGFLLLQANRTVAASRLLNALWGEDEAPRTARKILQNAVYALRGVLACASDGSSGAARLLTRSPGYMLEVAPERIDLHLFQKWVAQAREKRAQGAPEEAAELLRDALALWRGPALADLVEVGFEWPELVAVQNSRLDVLEDYFDTQLALGRHHTVLAELETTVQAEPLRERLCGQLMLALYRCGRQADALSTYSRVRNLLVEDLGLVPGQPLQRLQQAILTQDPALSPRHTGPGPVAGLTVAGLMGDQPRKTVTVSAPAAAGNGARAARPATGPAPRSPEGRSTGVTADRGTERRWVSVVSLRTQFVPPPGDVSGEGLEDLLDDAASVVGEQIARFGGTVTASLGSVSLALFGIGSSAAEDHVRQAVSAALAVRDTLGARTASAAGTGGLTVHAYVDTGEVLLRHSAKGDVPIVIGTVLDESQPMLFDVPAGEVRVSDAVRRLTEDAVAYRPSGSTAAPWQAIGTRQVLARGGGLLAADQSSEADVLCALAERTRHRSVPHLVTVVGGAAAGKSRLLGEFARRMAGRTVPVRVLTAAAAPDAGPAHLQARLLSLYCGVRPGDDPLTARAAVTRRTEALVRSERTARWFLSRLLPLVDPALAPAPADEVLDAWREFFHRAARDEPLVLCVDDLHRAGDAEIDAVAGLAGDAVPVPLFVVATARPELLLRRPAWSGGLAHATTVTLGPSERIATERSMSIPVAAACGDHVQRVGGQGR</sequence>
<organism evidence="9 10">
    <name type="scientific">Streptomyces nogalater</name>
    <dbReference type="NCBI Taxonomy" id="38314"/>
    <lineage>
        <taxon>Bacteria</taxon>
        <taxon>Bacillati</taxon>
        <taxon>Actinomycetota</taxon>
        <taxon>Actinomycetes</taxon>
        <taxon>Kitasatosporales</taxon>
        <taxon>Streptomycetaceae</taxon>
        <taxon>Streptomyces</taxon>
    </lineage>
</organism>
<dbReference type="CDD" id="cd15831">
    <property type="entry name" value="BTAD"/>
    <property type="match status" value="1"/>
</dbReference>
<feature type="domain" description="OmpR/PhoB-type" evidence="8">
    <location>
        <begin position="1"/>
        <end position="98"/>
    </location>
</feature>
<dbReference type="InterPro" id="IPR029787">
    <property type="entry name" value="Nucleotide_cyclase"/>
</dbReference>
<dbReference type="InterPro" id="IPR011990">
    <property type="entry name" value="TPR-like_helical_dom_sf"/>
</dbReference>
<dbReference type="Gene3D" id="1.25.40.10">
    <property type="entry name" value="Tetratricopeptide repeat domain"/>
    <property type="match status" value="1"/>
</dbReference>
<proteinExistence type="inferred from homology"/>
<evidence type="ECO:0000256" key="1">
    <source>
        <dbReference type="ARBA" id="ARBA00005820"/>
    </source>
</evidence>
<feature type="region of interest" description="Disordered" evidence="7">
    <location>
        <begin position="287"/>
        <end position="318"/>
    </location>
</feature>
<dbReference type="InterPro" id="IPR005158">
    <property type="entry name" value="BTAD"/>
</dbReference>
<name>A0ABW0WP67_STRNO</name>
<dbReference type="SMART" id="SM00862">
    <property type="entry name" value="Trans_reg_C"/>
    <property type="match status" value="1"/>
</dbReference>
<dbReference type="PANTHER" id="PTHR35807:SF1">
    <property type="entry name" value="TRANSCRIPTIONAL REGULATOR REDD"/>
    <property type="match status" value="1"/>
</dbReference>
<dbReference type="SUPFAM" id="SSF46894">
    <property type="entry name" value="C-terminal effector domain of the bipartite response regulators"/>
    <property type="match status" value="1"/>
</dbReference>
<evidence type="ECO:0000256" key="2">
    <source>
        <dbReference type="ARBA" id="ARBA00023012"/>
    </source>
</evidence>
<feature type="DNA-binding region" description="OmpR/PhoB-type" evidence="6">
    <location>
        <begin position="1"/>
        <end position="98"/>
    </location>
</feature>
<dbReference type="RefSeq" id="WP_344346596.1">
    <property type="nucleotide sequence ID" value="NZ_BAAASM010000004.1"/>
</dbReference>
<dbReference type="Gene3D" id="1.10.10.10">
    <property type="entry name" value="Winged helix-like DNA-binding domain superfamily/Winged helix DNA-binding domain"/>
    <property type="match status" value="1"/>
</dbReference>
<evidence type="ECO:0000259" key="8">
    <source>
        <dbReference type="PROSITE" id="PS51755"/>
    </source>
</evidence>
<dbReference type="PROSITE" id="PS51755">
    <property type="entry name" value="OMPR_PHOB"/>
    <property type="match status" value="1"/>
</dbReference>
<comment type="similarity">
    <text evidence="1">Belongs to the AfsR/DnrI/RedD regulatory family.</text>
</comment>
<dbReference type="PANTHER" id="PTHR35807">
    <property type="entry name" value="TRANSCRIPTIONAL REGULATOR REDD-RELATED"/>
    <property type="match status" value="1"/>
</dbReference>
<dbReference type="InterPro" id="IPR036388">
    <property type="entry name" value="WH-like_DNA-bd_sf"/>
</dbReference>
<evidence type="ECO:0000256" key="4">
    <source>
        <dbReference type="ARBA" id="ARBA00023125"/>
    </source>
</evidence>
<evidence type="ECO:0000256" key="5">
    <source>
        <dbReference type="ARBA" id="ARBA00023163"/>
    </source>
</evidence>
<evidence type="ECO:0000313" key="9">
    <source>
        <dbReference type="EMBL" id="MFC5658734.1"/>
    </source>
</evidence>
<dbReference type="InterPro" id="IPR051677">
    <property type="entry name" value="AfsR-DnrI-RedD_regulator"/>
</dbReference>
<evidence type="ECO:0000256" key="7">
    <source>
        <dbReference type="SAM" id="MobiDB-lite"/>
    </source>
</evidence>
<dbReference type="InterPro" id="IPR041664">
    <property type="entry name" value="AAA_16"/>
</dbReference>
<feature type="compositionally biased region" description="Low complexity" evidence="7">
    <location>
        <begin position="287"/>
        <end position="303"/>
    </location>
</feature>
<keyword evidence="2" id="KW-0902">Two-component regulatory system</keyword>
<keyword evidence="5" id="KW-0804">Transcription</keyword>
<reference evidence="10" key="1">
    <citation type="journal article" date="2019" name="Int. J. Syst. Evol. Microbiol.">
        <title>The Global Catalogue of Microorganisms (GCM) 10K type strain sequencing project: providing services to taxonomists for standard genome sequencing and annotation.</title>
        <authorList>
            <consortium name="The Broad Institute Genomics Platform"/>
            <consortium name="The Broad Institute Genome Sequencing Center for Infectious Disease"/>
            <person name="Wu L."/>
            <person name="Ma J."/>
        </authorList>
    </citation>
    <scope>NUCLEOTIDE SEQUENCE [LARGE SCALE GENOMIC DNA]</scope>
    <source>
        <strain evidence="10">KCTC 5701</strain>
    </source>
</reference>
<keyword evidence="10" id="KW-1185">Reference proteome</keyword>
<dbReference type="SMART" id="SM01043">
    <property type="entry name" value="BTAD"/>
    <property type="match status" value="1"/>
</dbReference>
<keyword evidence="4 6" id="KW-0238">DNA-binding</keyword>
<dbReference type="InterPro" id="IPR001867">
    <property type="entry name" value="OmpR/PhoB-type_DNA-bd"/>
</dbReference>
<comment type="caution">
    <text evidence="9">The sequence shown here is derived from an EMBL/GenBank/DDBJ whole genome shotgun (WGS) entry which is preliminary data.</text>
</comment>
<protein>
    <submittedName>
        <fullName evidence="9">BTAD domain-containing putative transcriptional regulator</fullName>
    </submittedName>
</protein>
<dbReference type="Proteomes" id="UP001596065">
    <property type="component" value="Unassembled WGS sequence"/>
</dbReference>
<dbReference type="Pfam" id="PF03704">
    <property type="entry name" value="BTAD"/>
    <property type="match status" value="1"/>
</dbReference>
<evidence type="ECO:0000256" key="6">
    <source>
        <dbReference type="PROSITE-ProRule" id="PRU01091"/>
    </source>
</evidence>
<evidence type="ECO:0000313" key="10">
    <source>
        <dbReference type="Proteomes" id="UP001596065"/>
    </source>
</evidence>
<evidence type="ECO:0000256" key="3">
    <source>
        <dbReference type="ARBA" id="ARBA00023015"/>
    </source>
</evidence>
<keyword evidence="3" id="KW-0805">Transcription regulation</keyword>
<dbReference type="InterPro" id="IPR016032">
    <property type="entry name" value="Sig_transdc_resp-reg_C-effctor"/>
</dbReference>
<dbReference type="EMBL" id="JBHSOE010000050">
    <property type="protein sequence ID" value="MFC5658734.1"/>
    <property type="molecule type" value="Genomic_DNA"/>
</dbReference>
<dbReference type="Gene3D" id="3.30.70.1230">
    <property type="entry name" value="Nucleotide cyclase"/>
    <property type="match status" value="1"/>
</dbReference>